<dbReference type="AlphaFoldDB" id="A0AAN8NUW2"/>
<evidence type="ECO:0000256" key="13">
    <source>
        <dbReference type="ARBA" id="ARBA00023136"/>
    </source>
</evidence>
<keyword evidence="15" id="KW-0407">Ion channel</keyword>
<gene>
    <name evidence="20" type="ORF">RUM43_009147</name>
</gene>
<feature type="transmembrane region" description="Helical" evidence="19">
    <location>
        <begin position="64"/>
        <end position="87"/>
    </location>
</feature>
<evidence type="ECO:0000256" key="19">
    <source>
        <dbReference type="SAM" id="Phobius"/>
    </source>
</evidence>
<feature type="transmembrane region" description="Helical" evidence="19">
    <location>
        <begin position="31"/>
        <end position="52"/>
    </location>
</feature>
<organism evidence="20 21">
    <name type="scientific">Polyplax serrata</name>
    <name type="common">Common mouse louse</name>
    <dbReference type="NCBI Taxonomy" id="468196"/>
    <lineage>
        <taxon>Eukaryota</taxon>
        <taxon>Metazoa</taxon>
        <taxon>Ecdysozoa</taxon>
        <taxon>Arthropoda</taxon>
        <taxon>Hexapoda</taxon>
        <taxon>Insecta</taxon>
        <taxon>Pterygota</taxon>
        <taxon>Neoptera</taxon>
        <taxon>Paraneoptera</taxon>
        <taxon>Psocodea</taxon>
        <taxon>Troctomorpha</taxon>
        <taxon>Phthiraptera</taxon>
        <taxon>Anoplura</taxon>
        <taxon>Polyplacidae</taxon>
        <taxon>Polyplax</taxon>
    </lineage>
</organism>
<evidence type="ECO:0000256" key="9">
    <source>
        <dbReference type="ARBA" id="ARBA00022692"/>
    </source>
</evidence>
<evidence type="ECO:0000256" key="3">
    <source>
        <dbReference type="ARBA" id="ARBA00010023"/>
    </source>
</evidence>
<keyword evidence="6" id="KW-0106">Calcium</keyword>
<evidence type="ECO:0000256" key="10">
    <source>
        <dbReference type="ARBA" id="ARBA00022753"/>
    </source>
</evidence>
<evidence type="ECO:0000256" key="7">
    <source>
        <dbReference type="ARBA" id="ARBA00022583"/>
    </source>
</evidence>
<dbReference type="Pfam" id="PF10233">
    <property type="entry name" value="Cg6151-P"/>
    <property type="match status" value="1"/>
</dbReference>
<evidence type="ECO:0000256" key="1">
    <source>
        <dbReference type="ARBA" id="ARBA00004177"/>
    </source>
</evidence>
<reference evidence="20 21" key="1">
    <citation type="submission" date="2023-10" db="EMBL/GenBank/DDBJ databases">
        <title>Genomes of two closely related lineages of the louse Polyplax serrata with different host specificities.</title>
        <authorList>
            <person name="Martinu J."/>
            <person name="Tarabai H."/>
            <person name="Stefka J."/>
            <person name="Hypsa V."/>
        </authorList>
    </citation>
    <scope>NUCLEOTIDE SEQUENCE [LARGE SCALE GENOMIC DNA]</scope>
    <source>
        <strain evidence="20">HR10_N</strain>
    </source>
</reference>
<evidence type="ECO:0000256" key="11">
    <source>
        <dbReference type="ARBA" id="ARBA00022989"/>
    </source>
</evidence>
<dbReference type="InterPro" id="IPR019365">
    <property type="entry name" value="TVP18/Ca-channel_flower"/>
</dbReference>
<dbReference type="SMART" id="SM01077">
    <property type="entry name" value="Cg6151-P"/>
    <property type="match status" value="1"/>
</dbReference>
<evidence type="ECO:0000256" key="17">
    <source>
        <dbReference type="ARBA" id="ARBA00034111"/>
    </source>
</evidence>
<dbReference type="PANTHER" id="PTHR13314:SF2">
    <property type="entry name" value="CALCIUM CHANNEL FLOWER HOMOLOG"/>
    <property type="match status" value="1"/>
</dbReference>
<keyword evidence="8" id="KW-0107">Calcium channel</keyword>
<evidence type="ECO:0000256" key="12">
    <source>
        <dbReference type="ARBA" id="ARBA00023065"/>
    </source>
</evidence>
<dbReference type="GO" id="GO:0005768">
    <property type="term" value="C:endosome"/>
    <property type="evidence" value="ECO:0007669"/>
    <property type="project" value="UniProtKB-SubCell"/>
</dbReference>
<keyword evidence="7" id="KW-0254">Endocytosis</keyword>
<evidence type="ECO:0000256" key="5">
    <source>
        <dbReference type="ARBA" id="ARBA00022448"/>
    </source>
</evidence>
<protein>
    <recommendedName>
        <fullName evidence="4">Calcium channel flower</fullName>
    </recommendedName>
</protein>
<evidence type="ECO:0000256" key="16">
    <source>
        <dbReference type="ARBA" id="ARBA00023329"/>
    </source>
</evidence>
<evidence type="ECO:0000256" key="18">
    <source>
        <dbReference type="ARBA" id="ARBA00046506"/>
    </source>
</evidence>
<evidence type="ECO:0000256" key="15">
    <source>
        <dbReference type="ARBA" id="ARBA00023303"/>
    </source>
</evidence>
<proteinExistence type="inferred from homology"/>
<keyword evidence="14" id="KW-0966">Cell projection</keyword>
<keyword evidence="16" id="KW-0968">Cytoplasmic vesicle</keyword>
<keyword evidence="13 19" id="KW-0472">Membrane</keyword>
<evidence type="ECO:0000313" key="20">
    <source>
        <dbReference type="EMBL" id="KAK6623295.1"/>
    </source>
</evidence>
<evidence type="ECO:0000256" key="14">
    <source>
        <dbReference type="ARBA" id="ARBA00023273"/>
    </source>
</evidence>
<comment type="subcellular location">
    <subcellularLocation>
        <location evidence="2">Cytoplasmic vesicle</location>
        <location evidence="2">Secretory vesicle</location>
        <location evidence="2">Synaptic vesicle membrane</location>
        <topology evidence="2">Multi-pass membrane protein</topology>
    </subcellularLocation>
    <subcellularLocation>
        <location evidence="1">Endosome</location>
    </subcellularLocation>
    <subcellularLocation>
        <location evidence="17">Presynaptic cell membrane</location>
    </subcellularLocation>
</comment>
<accession>A0AAN8NUW2</accession>
<keyword evidence="9 19" id="KW-0812">Transmembrane</keyword>
<dbReference type="PANTHER" id="PTHR13314">
    <property type="entry name" value="CALCIUM CHANNEL FLOWER HOMOLOG"/>
    <property type="match status" value="1"/>
</dbReference>
<comment type="caution">
    <text evidence="20">The sequence shown here is derived from an EMBL/GenBank/DDBJ whole genome shotgun (WGS) entry which is preliminary data.</text>
</comment>
<dbReference type="GO" id="GO:0030672">
    <property type="term" value="C:synaptic vesicle membrane"/>
    <property type="evidence" value="ECO:0007669"/>
    <property type="project" value="UniProtKB-SubCell"/>
</dbReference>
<evidence type="ECO:0000256" key="4">
    <source>
        <dbReference type="ARBA" id="ARBA00016120"/>
    </source>
</evidence>
<dbReference type="Proteomes" id="UP001372834">
    <property type="component" value="Unassembled WGS sequence"/>
</dbReference>
<dbReference type="GO" id="GO:0006897">
    <property type="term" value="P:endocytosis"/>
    <property type="evidence" value="ECO:0007669"/>
    <property type="project" value="UniProtKB-KW"/>
</dbReference>
<dbReference type="EMBL" id="JAWJWE010000038">
    <property type="protein sequence ID" value="KAK6623295.1"/>
    <property type="molecule type" value="Genomic_DNA"/>
</dbReference>
<evidence type="ECO:0000256" key="8">
    <source>
        <dbReference type="ARBA" id="ARBA00022673"/>
    </source>
</evidence>
<evidence type="ECO:0000256" key="6">
    <source>
        <dbReference type="ARBA" id="ARBA00022568"/>
    </source>
</evidence>
<name>A0AAN8NUW2_POLSC</name>
<keyword evidence="12" id="KW-0406">Ion transport</keyword>
<keyword evidence="6" id="KW-0109">Calcium transport</keyword>
<dbReference type="GO" id="GO:0005262">
    <property type="term" value="F:calcium channel activity"/>
    <property type="evidence" value="ECO:0007669"/>
    <property type="project" value="UniProtKB-KW"/>
</dbReference>
<keyword evidence="5" id="KW-0813">Transport</keyword>
<evidence type="ECO:0000256" key="2">
    <source>
        <dbReference type="ARBA" id="ARBA00004644"/>
    </source>
</evidence>
<feature type="transmembrane region" description="Helical" evidence="19">
    <location>
        <begin position="99"/>
        <end position="116"/>
    </location>
</feature>
<sequence length="246" mass="26471">MEKVGSLMARPNKDLVEKDDVPWWLKTAGRLVGTIGGGIAIFLGVWNCVGIISGSVDCLLAGVWQMLAGFFVIVVEAPCCCIFIDFVHTFSEWVDKRPYWNRGLFYIIAAVPPLLLCFSFSSLIGSGLIFLTGVIYGFMALGKKGSQEDMAAMATTHQGLTSPTGGQPGHSATLMEDPDSHLKGSTLNAIQSTNNTNIILFRIRASVSEMRNNATNESTSSSQLGTSTSMKAALTQNAQEIARDIP</sequence>
<keyword evidence="11 19" id="KW-1133">Transmembrane helix</keyword>
<evidence type="ECO:0000313" key="21">
    <source>
        <dbReference type="Proteomes" id="UP001372834"/>
    </source>
</evidence>
<comment type="subunit">
    <text evidence="18">Homomultimer. Associates with the dally/ magu complex.</text>
</comment>
<keyword evidence="10" id="KW-0967">Endosome</keyword>
<comment type="similarity">
    <text evidence="3">Belongs to the calcium channel flower family.</text>
</comment>
<dbReference type="GO" id="GO:0042734">
    <property type="term" value="C:presynaptic membrane"/>
    <property type="evidence" value="ECO:0007669"/>
    <property type="project" value="UniProtKB-SubCell"/>
</dbReference>